<dbReference type="Proteomes" id="UP000265520">
    <property type="component" value="Unassembled WGS sequence"/>
</dbReference>
<accession>A0A392SZ70</accession>
<name>A0A392SZ70_9FABA</name>
<comment type="caution">
    <text evidence="1">The sequence shown here is derived from an EMBL/GenBank/DDBJ whole genome shotgun (WGS) entry which is preliminary data.</text>
</comment>
<keyword evidence="2" id="KW-1185">Reference proteome</keyword>
<protein>
    <submittedName>
        <fullName evidence="1">Uncharacterized protein</fullName>
    </submittedName>
</protein>
<dbReference type="AlphaFoldDB" id="A0A392SZ70"/>
<feature type="non-terminal residue" evidence="1">
    <location>
        <position position="1"/>
    </location>
</feature>
<proteinExistence type="predicted"/>
<sequence>ANGQLRRWFEDDDALERAINGEYVSD</sequence>
<evidence type="ECO:0000313" key="2">
    <source>
        <dbReference type="Proteomes" id="UP000265520"/>
    </source>
</evidence>
<reference evidence="1 2" key="1">
    <citation type="journal article" date="2018" name="Front. Plant Sci.">
        <title>Red Clover (Trifolium pratense) and Zigzag Clover (T. medium) - A Picture of Genomic Similarities and Differences.</title>
        <authorList>
            <person name="Dluhosova J."/>
            <person name="Istvanek J."/>
            <person name="Nedelnik J."/>
            <person name="Repkova J."/>
        </authorList>
    </citation>
    <scope>NUCLEOTIDE SEQUENCE [LARGE SCALE GENOMIC DNA]</scope>
    <source>
        <strain evidence="2">cv. 10/8</strain>
        <tissue evidence="1">Leaf</tissue>
    </source>
</reference>
<organism evidence="1 2">
    <name type="scientific">Trifolium medium</name>
    <dbReference type="NCBI Taxonomy" id="97028"/>
    <lineage>
        <taxon>Eukaryota</taxon>
        <taxon>Viridiplantae</taxon>
        <taxon>Streptophyta</taxon>
        <taxon>Embryophyta</taxon>
        <taxon>Tracheophyta</taxon>
        <taxon>Spermatophyta</taxon>
        <taxon>Magnoliopsida</taxon>
        <taxon>eudicotyledons</taxon>
        <taxon>Gunneridae</taxon>
        <taxon>Pentapetalae</taxon>
        <taxon>rosids</taxon>
        <taxon>fabids</taxon>
        <taxon>Fabales</taxon>
        <taxon>Fabaceae</taxon>
        <taxon>Papilionoideae</taxon>
        <taxon>50 kb inversion clade</taxon>
        <taxon>NPAAA clade</taxon>
        <taxon>Hologalegina</taxon>
        <taxon>IRL clade</taxon>
        <taxon>Trifolieae</taxon>
        <taxon>Trifolium</taxon>
    </lineage>
</organism>
<evidence type="ECO:0000313" key="1">
    <source>
        <dbReference type="EMBL" id="MCI53999.1"/>
    </source>
</evidence>
<dbReference type="EMBL" id="LXQA010472600">
    <property type="protein sequence ID" value="MCI53999.1"/>
    <property type="molecule type" value="Genomic_DNA"/>
</dbReference>